<dbReference type="InterPro" id="IPR036363">
    <property type="entry name" value="Thiol_cytolysin_ab_sf"/>
</dbReference>
<dbReference type="Proteomes" id="UP000237056">
    <property type="component" value="Unassembled WGS sequence"/>
</dbReference>
<dbReference type="Pfam" id="PF01289">
    <property type="entry name" value="Thiol_cytolysin"/>
    <property type="match status" value="1"/>
</dbReference>
<dbReference type="SUPFAM" id="SSF56978">
    <property type="entry name" value="Perfringolysin"/>
    <property type="match status" value="1"/>
</dbReference>
<organism evidence="2 3">
    <name type="scientific">Flavobacterium croceum DSM 17960</name>
    <dbReference type="NCBI Taxonomy" id="1121886"/>
    <lineage>
        <taxon>Bacteria</taxon>
        <taxon>Pseudomonadati</taxon>
        <taxon>Bacteroidota</taxon>
        <taxon>Flavobacteriia</taxon>
        <taxon>Flavobacteriales</taxon>
        <taxon>Flavobacteriaceae</taxon>
        <taxon>Flavobacterium</taxon>
    </lineage>
</organism>
<accession>A0A2S4N925</accession>
<dbReference type="GO" id="GO:0015485">
    <property type="term" value="F:cholesterol binding"/>
    <property type="evidence" value="ECO:0007669"/>
    <property type="project" value="InterPro"/>
</dbReference>
<feature type="chain" id="PRO_5015436922" evidence="1">
    <location>
        <begin position="21"/>
        <end position="682"/>
    </location>
</feature>
<reference evidence="2 3" key="1">
    <citation type="submission" date="2018-01" db="EMBL/GenBank/DDBJ databases">
        <title>Genomic Encyclopedia of Type Strains, Phase I: the one thousand microbial genomes (KMG-I) project.</title>
        <authorList>
            <person name="Goeker M."/>
        </authorList>
    </citation>
    <scope>NUCLEOTIDE SEQUENCE [LARGE SCALE GENOMIC DNA]</scope>
    <source>
        <strain evidence="2 3">DSM 17960</strain>
    </source>
</reference>
<evidence type="ECO:0000313" key="3">
    <source>
        <dbReference type="Proteomes" id="UP000237056"/>
    </source>
</evidence>
<dbReference type="Gene3D" id="3.40.30.40">
    <property type="entry name" value="Perfringolysin"/>
    <property type="match status" value="1"/>
</dbReference>
<dbReference type="Gene3D" id="3.90.840.10">
    <property type="entry name" value="Thiol-activated cytolysin superfamily/Thiol-activated cytolysin, alpha-beta domain"/>
    <property type="match status" value="1"/>
</dbReference>
<dbReference type="InterPro" id="IPR036359">
    <property type="entry name" value="Thiol_cytolysin_sf"/>
</dbReference>
<protein>
    <submittedName>
        <fullName evidence="2">LGFP repeat-containing protein</fullName>
    </submittedName>
</protein>
<name>A0A2S4N925_9FLAO</name>
<feature type="signal peptide" evidence="1">
    <location>
        <begin position="1"/>
        <end position="20"/>
    </location>
</feature>
<keyword evidence="3" id="KW-1185">Reference proteome</keyword>
<evidence type="ECO:0000256" key="1">
    <source>
        <dbReference type="SAM" id="SignalP"/>
    </source>
</evidence>
<sequence>MKKTIVLFLFVLSTSISINAQIRSQRLGAGNNSNNIEQQMLDKAKQLNLGNVHSESAHMRPTAAAGGYFLRFENGWIYYNPNTKQVYAIYGDIMKKWGEMGYETGELGFPTSDEKDSDKSGWKRMNTFDKGAIYWNDGRIDVVKSNNNSPLPNQNPRIGTSLANKNFKTSNYILKTGRLKAALMLNDVTKTIVRKPANTNGGNSFKNPVVRSKEKIDGDKICKTEYRKLDVTNLNQDILNPDDLKYLRLGAIYNLDEFKKGNYNNLTDARNPISLNIPGIKSIKVDSPDETTLADAMTDLLNTPFVKRPTGAGQYYESKIVNSKTELEIAAGVSYSGCAYSAAATFGYNESSTKNKCLVTYLYPVFTAQIASGKNYFTDSNLNNNQDLVVIDGITYGAKLLVFFESSLDQEKLKAGFSGSGWGASANFSAEEKKELNETTFKIFLYGSSQPVRVMNSYDQVGPAIQQMINEICDQNKKYPLELGAPISYSLRFLNGDIAATNCNANELPSHVCTTNPANGTKNLTINLQSLTMKGGNNFGWIDFEILDGSAEHNRRGEDIKTVWNVNRDNATYQNQGDVQNPITSVTFENINANDRANGFLRIWTRLQNRKIGGSDAFLVKQDNPNQDEGNNFQHGKFSGQFYDIKLSDILNQRPGQKYSTTLVRKSGNDKEMDILISAIFN</sequence>
<dbReference type="AlphaFoldDB" id="A0A2S4N925"/>
<dbReference type="OrthoDB" id="514320at2"/>
<dbReference type="EMBL" id="PQNY01000005">
    <property type="protein sequence ID" value="POS02204.1"/>
    <property type="molecule type" value="Genomic_DNA"/>
</dbReference>
<keyword evidence="1" id="KW-0732">Signal</keyword>
<gene>
    <name evidence="2" type="ORF">Q361_10599</name>
</gene>
<comment type="caution">
    <text evidence="2">The sequence shown here is derived from an EMBL/GenBank/DDBJ whole genome shotgun (WGS) entry which is preliminary data.</text>
</comment>
<proteinExistence type="predicted"/>
<dbReference type="InterPro" id="IPR001869">
    <property type="entry name" value="Thiol_cytolysin"/>
</dbReference>
<evidence type="ECO:0000313" key="2">
    <source>
        <dbReference type="EMBL" id="POS02204.1"/>
    </source>
</evidence>
<dbReference type="Pfam" id="PF08310">
    <property type="entry name" value="LGFP"/>
    <property type="match status" value="2"/>
</dbReference>
<dbReference type="InterPro" id="IPR013207">
    <property type="entry name" value="LGFP"/>
</dbReference>
<dbReference type="RefSeq" id="WP_103725640.1">
    <property type="nucleotide sequence ID" value="NZ_PQNY01000005.1"/>
</dbReference>
<dbReference type="Gene3D" id="3.30.1040.20">
    <property type="match status" value="1"/>
</dbReference>